<dbReference type="Pfam" id="PF08386">
    <property type="entry name" value="Abhydrolase_4"/>
    <property type="match status" value="1"/>
</dbReference>
<dbReference type="InterPro" id="IPR051601">
    <property type="entry name" value="Serine_prot/Carboxylest_S33"/>
</dbReference>
<feature type="signal peptide" evidence="3">
    <location>
        <begin position="1"/>
        <end position="24"/>
    </location>
</feature>
<evidence type="ECO:0000313" key="7">
    <source>
        <dbReference type="Proteomes" id="UP000240883"/>
    </source>
</evidence>
<proteinExistence type="inferred from homology"/>
<protein>
    <recommendedName>
        <fullName evidence="8">Alpha/beta-hydrolase</fullName>
    </recommendedName>
</protein>
<feature type="chain" id="PRO_5015729259" description="Alpha/beta-hydrolase" evidence="3">
    <location>
        <begin position="25"/>
        <end position="511"/>
    </location>
</feature>
<dbReference type="SUPFAM" id="SSF53474">
    <property type="entry name" value="alpha/beta-Hydrolases"/>
    <property type="match status" value="1"/>
</dbReference>
<dbReference type="Gene3D" id="3.40.50.1820">
    <property type="entry name" value="alpha/beta hydrolase"/>
    <property type="match status" value="1"/>
</dbReference>
<evidence type="ECO:0000259" key="4">
    <source>
        <dbReference type="Pfam" id="PF00561"/>
    </source>
</evidence>
<dbReference type="InterPro" id="IPR029058">
    <property type="entry name" value="AB_hydrolase_fold"/>
</dbReference>
<feature type="domain" description="AB hydrolase-1" evidence="4">
    <location>
        <begin position="104"/>
        <end position="253"/>
    </location>
</feature>
<dbReference type="InterPro" id="IPR013595">
    <property type="entry name" value="Pept_S33_TAP-like_C"/>
</dbReference>
<dbReference type="GO" id="GO:0016787">
    <property type="term" value="F:hydrolase activity"/>
    <property type="evidence" value="ECO:0007669"/>
    <property type="project" value="UniProtKB-KW"/>
</dbReference>
<dbReference type="InterPro" id="IPR000073">
    <property type="entry name" value="AB_hydrolase_1"/>
</dbReference>
<evidence type="ECO:0000256" key="3">
    <source>
        <dbReference type="SAM" id="SignalP"/>
    </source>
</evidence>
<accession>A0A2T2NJA3</accession>
<dbReference type="Proteomes" id="UP000240883">
    <property type="component" value="Unassembled WGS sequence"/>
</dbReference>
<gene>
    <name evidence="6" type="ORF">BS50DRAFT_678239</name>
</gene>
<dbReference type="PANTHER" id="PTHR43248:SF30">
    <property type="entry name" value="AB HYDROLASE-1 DOMAIN-CONTAINING PROTEIN"/>
    <property type="match status" value="1"/>
</dbReference>
<evidence type="ECO:0000256" key="1">
    <source>
        <dbReference type="ARBA" id="ARBA00010088"/>
    </source>
</evidence>
<comment type="similarity">
    <text evidence="1">Belongs to the peptidase S33 family.</text>
</comment>
<keyword evidence="7" id="KW-1185">Reference proteome</keyword>
<evidence type="ECO:0000259" key="5">
    <source>
        <dbReference type="Pfam" id="PF08386"/>
    </source>
</evidence>
<name>A0A2T2NJA3_CORCC</name>
<dbReference type="AlphaFoldDB" id="A0A2T2NJA3"/>
<feature type="domain" description="Peptidase S33 tripeptidyl aminopeptidase-like C-terminal" evidence="5">
    <location>
        <begin position="412"/>
        <end position="505"/>
    </location>
</feature>
<evidence type="ECO:0000256" key="2">
    <source>
        <dbReference type="ARBA" id="ARBA00022801"/>
    </source>
</evidence>
<dbReference type="Pfam" id="PF00561">
    <property type="entry name" value="Abhydrolase_1"/>
    <property type="match status" value="1"/>
</dbReference>
<keyword evidence="2" id="KW-0378">Hydrolase</keyword>
<dbReference type="PANTHER" id="PTHR43248">
    <property type="entry name" value="2-SUCCINYL-6-HYDROXY-2,4-CYCLOHEXADIENE-1-CARBOXYLATE SYNTHASE"/>
    <property type="match status" value="1"/>
</dbReference>
<keyword evidence="3" id="KW-0732">Signal</keyword>
<dbReference type="OrthoDB" id="425534at2759"/>
<organism evidence="6 7">
    <name type="scientific">Corynespora cassiicola Philippines</name>
    <dbReference type="NCBI Taxonomy" id="1448308"/>
    <lineage>
        <taxon>Eukaryota</taxon>
        <taxon>Fungi</taxon>
        <taxon>Dikarya</taxon>
        <taxon>Ascomycota</taxon>
        <taxon>Pezizomycotina</taxon>
        <taxon>Dothideomycetes</taxon>
        <taxon>Pleosporomycetidae</taxon>
        <taxon>Pleosporales</taxon>
        <taxon>Corynesporascaceae</taxon>
        <taxon>Corynespora</taxon>
    </lineage>
</organism>
<evidence type="ECO:0008006" key="8">
    <source>
        <dbReference type="Google" id="ProtNLM"/>
    </source>
</evidence>
<reference evidence="6 7" key="1">
    <citation type="journal article" date="2018" name="Front. Microbiol.">
        <title>Genome-Wide Analysis of Corynespora cassiicola Leaf Fall Disease Putative Effectors.</title>
        <authorList>
            <person name="Lopez D."/>
            <person name="Ribeiro S."/>
            <person name="Label P."/>
            <person name="Fumanal B."/>
            <person name="Venisse J.S."/>
            <person name="Kohler A."/>
            <person name="de Oliveira R.R."/>
            <person name="Labutti K."/>
            <person name="Lipzen A."/>
            <person name="Lail K."/>
            <person name="Bauer D."/>
            <person name="Ohm R.A."/>
            <person name="Barry K.W."/>
            <person name="Spatafora J."/>
            <person name="Grigoriev I.V."/>
            <person name="Martin F.M."/>
            <person name="Pujade-Renaud V."/>
        </authorList>
    </citation>
    <scope>NUCLEOTIDE SEQUENCE [LARGE SCALE GENOMIC DNA]</scope>
    <source>
        <strain evidence="6 7">Philippines</strain>
    </source>
</reference>
<sequence>MAPLIQRLPFFALTAISLARPSSSTPLELPKSNCTQDDNLPSNSTTFSIKWIDCPKEAEFSPNLECGTLTVPIDWDEPTGPTFELGLVRLPAIPSNTTSKIGSLFVNPGGPGESASQIVNAVAAGALQVEELLASFDWIGLDPRGVGISNPVQCNMSIYAERVSLFPKTREEYDTLVDKNRRFGESCLDMTGPLLEHIDTISVAKDHEAARIALGNEPINYLGISYGSQIGAQYAALFPENIRTLALDGIVQHSGPESYSLLVDSTSYDRSLSHFLTWASSNDTSPLYGQDTEELWFSLLANATNSPIPAPSCDDVVCRSDVNAEEILFKAQGYLLYKEGGVGLSWADFAAALYNATQGDASGLSSDLNASILAPGIAVGCLDWTHESSLTLSSVLAQKHQAESYAPLTQGAGQSWQILHSCIGWPAAVKNPQKKLNITTDTTVLLVNGDSDPSTGYPWAVGMLEEFENAVLVTRRGEGHASFPLGGEAASIIGAYLITSRAPEANIFTVS</sequence>
<evidence type="ECO:0000313" key="6">
    <source>
        <dbReference type="EMBL" id="PSN65513.1"/>
    </source>
</evidence>
<dbReference type="EMBL" id="KZ678137">
    <property type="protein sequence ID" value="PSN65513.1"/>
    <property type="molecule type" value="Genomic_DNA"/>
</dbReference>